<feature type="domain" description="Fibronectin type III-like" evidence="3">
    <location>
        <begin position="717"/>
        <end position="784"/>
    </location>
</feature>
<dbReference type="SUPFAM" id="SSF51445">
    <property type="entry name" value="(Trans)glycosidases"/>
    <property type="match status" value="1"/>
</dbReference>
<dbReference type="RefSeq" id="WP_177228634.1">
    <property type="nucleotide sequence ID" value="NZ_FORP01000005.1"/>
</dbReference>
<dbReference type="SMART" id="SM01217">
    <property type="entry name" value="Fn3_like"/>
    <property type="match status" value="1"/>
</dbReference>
<protein>
    <submittedName>
        <fullName evidence="4">Beta-glucosidase</fullName>
    </submittedName>
</protein>
<dbReference type="InterPro" id="IPR050288">
    <property type="entry name" value="Cellulose_deg_GH3"/>
</dbReference>
<dbReference type="Gene3D" id="3.40.50.1700">
    <property type="entry name" value="Glycoside hydrolase family 3 C-terminal domain"/>
    <property type="match status" value="1"/>
</dbReference>
<dbReference type="Pfam" id="PF01915">
    <property type="entry name" value="Glyco_hydro_3_C"/>
    <property type="match status" value="1"/>
</dbReference>
<sequence>MPDRLDLDQKIRLLTGASFWRTAAEPAVGLRSMLMSDGPSGVRGEHLDERDPSLNLPSGTALAASWDEALAARYGAVLAGEARRKGVHAVLGPTINLHRSPLGGRHFECFSEDPLLSGVLAAAYVRGLQEYGVAAVPKHYVANDSENERHTVDVRVGERTLREVYLLPFELAVVQGGAWAIMSAYNGVNGAAMTENDLLRSPLADEWGFEGPVISDWTAVRTTVASALAGQDVAMPGPDGPWGEELARAVRDGRVPESVIDEKVRRILWLASKVGALGEESALSTPPPPPGDLPRVAATEGMVLLRNENGELPWRGVRSVAVSGQAATVARTQGGGSAKVAPPTTVPVLTGLREALSGADVRYDTGAVITDGPLPLPLARLTNPVTGEPGVRVRFLDADGGEVFAEDRFSTDLIWFGTSAAGAVTLEIVTRYRPETGGRTVLGVAAVGRTTLSVDGVPVVTADRTGDLLGTGLFAPPAESGVAELVEEQEVELRVVHDLTTRAGRTGSVSLAFGIEPAVDDPDAEIARAVESARTAEVALVVVGTTGRVETEGADRTSLALPGRQDDLVRAVAAANPRTVVVVNSGSPVLMPWREQVAAVLLTWFPGQEFGHALADVLLGVAEPGGRLPTSWPASEEDVPVLSTDPVDGVLDYTEGVHIGYRAWLRAGREPAYPFGHGLGYTTWRLDDLDVPESVPAGGGLTAAVRLTNVGTRAGKQVVQVYLSRPESELDRPVRWLAGWSVVRAEPGETVEVVVRIGARALSHWDGGWQVEPGTFLVHVGTSSADLPLTGKVEVA</sequence>
<dbReference type="InterPro" id="IPR026891">
    <property type="entry name" value="Fn3-like"/>
</dbReference>
<dbReference type="Gene3D" id="2.60.120.260">
    <property type="entry name" value="Galactose-binding domain-like"/>
    <property type="match status" value="1"/>
</dbReference>
<proteinExistence type="inferred from homology"/>
<keyword evidence="5" id="KW-1185">Reference proteome</keyword>
<evidence type="ECO:0000256" key="1">
    <source>
        <dbReference type="ARBA" id="ARBA00005336"/>
    </source>
</evidence>
<dbReference type="Proteomes" id="UP000199025">
    <property type="component" value="Unassembled WGS sequence"/>
</dbReference>
<dbReference type="EMBL" id="FORP01000005">
    <property type="protein sequence ID" value="SFJ45573.1"/>
    <property type="molecule type" value="Genomic_DNA"/>
</dbReference>
<dbReference type="InterPro" id="IPR002772">
    <property type="entry name" value="Glyco_hydro_3_C"/>
</dbReference>
<evidence type="ECO:0000256" key="2">
    <source>
        <dbReference type="ARBA" id="ARBA00022801"/>
    </source>
</evidence>
<reference evidence="4 5" key="1">
    <citation type="submission" date="2016-10" db="EMBL/GenBank/DDBJ databases">
        <authorList>
            <person name="de Groot N.N."/>
        </authorList>
    </citation>
    <scope>NUCLEOTIDE SEQUENCE [LARGE SCALE GENOMIC DNA]</scope>
    <source>
        <strain evidence="4 5">DSM 44468</strain>
    </source>
</reference>
<dbReference type="GO" id="GO:0005975">
    <property type="term" value="P:carbohydrate metabolic process"/>
    <property type="evidence" value="ECO:0007669"/>
    <property type="project" value="InterPro"/>
</dbReference>
<dbReference type="InterPro" id="IPR017853">
    <property type="entry name" value="GH"/>
</dbReference>
<dbReference type="InterPro" id="IPR036962">
    <property type="entry name" value="Glyco_hydro_3_N_sf"/>
</dbReference>
<dbReference type="InterPro" id="IPR013783">
    <property type="entry name" value="Ig-like_fold"/>
</dbReference>
<name>A0A1I3RG63_9PSEU</name>
<dbReference type="Gene3D" id="3.20.20.300">
    <property type="entry name" value="Glycoside hydrolase, family 3, N-terminal domain"/>
    <property type="match status" value="1"/>
</dbReference>
<evidence type="ECO:0000259" key="3">
    <source>
        <dbReference type="SMART" id="SM01217"/>
    </source>
</evidence>
<dbReference type="InterPro" id="IPR036881">
    <property type="entry name" value="Glyco_hydro_3_C_sf"/>
</dbReference>
<dbReference type="PRINTS" id="PR00133">
    <property type="entry name" value="GLHYDRLASE3"/>
</dbReference>
<dbReference type="GO" id="GO:0004553">
    <property type="term" value="F:hydrolase activity, hydrolyzing O-glycosyl compounds"/>
    <property type="evidence" value="ECO:0007669"/>
    <property type="project" value="InterPro"/>
</dbReference>
<evidence type="ECO:0000313" key="4">
    <source>
        <dbReference type="EMBL" id="SFJ45573.1"/>
    </source>
</evidence>
<dbReference type="STRING" id="115433.SAMN05421835_105317"/>
<dbReference type="Pfam" id="PF14310">
    <property type="entry name" value="Fn3-like"/>
    <property type="match status" value="1"/>
</dbReference>
<keyword evidence="2" id="KW-0378">Hydrolase</keyword>
<dbReference type="SUPFAM" id="SSF52279">
    <property type="entry name" value="Beta-D-glucan exohydrolase, C-terminal domain"/>
    <property type="match status" value="1"/>
</dbReference>
<organism evidence="4 5">
    <name type="scientific">Amycolatopsis sacchari</name>
    <dbReference type="NCBI Taxonomy" id="115433"/>
    <lineage>
        <taxon>Bacteria</taxon>
        <taxon>Bacillati</taxon>
        <taxon>Actinomycetota</taxon>
        <taxon>Actinomycetes</taxon>
        <taxon>Pseudonocardiales</taxon>
        <taxon>Pseudonocardiaceae</taxon>
        <taxon>Amycolatopsis</taxon>
    </lineage>
</organism>
<comment type="similarity">
    <text evidence="1">Belongs to the glycosyl hydrolase 3 family.</text>
</comment>
<dbReference type="InterPro" id="IPR001764">
    <property type="entry name" value="Glyco_hydro_3_N"/>
</dbReference>
<evidence type="ECO:0000313" key="5">
    <source>
        <dbReference type="Proteomes" id="UP000199025"/>
    </source>
</evidence>
<dbReference type="Pfam" id="PF00933">
    <property type="entry name" value="Glyco_hydro_3"/>
    <property type="match status" value="1"/>
</dbReference>
<dbReference type="PANTHER" id="PTHR42715:SF10">
    <property type="entry name" value="BETA-GLUCOSIDASE"/>
    <property type="match status" value="1"/>
</dbReference>
<accession>A0A1I3RG63</accession>
<dbReference type="Gene3D" id="2.60.40.10">
    <property type="entry name" value="Immunoglobulins"/>
    <property type="match status" value="1"/>
</dbReference>
<dbReference type="AlphaFoldDB" id="A0A1I3RG63"/>
<gene>
    <name evidence="4" type="ORF">SAMN05421835_105317</name>
</gene>
<dbReference type="PANTHER" id="PTHR42715">
    <property type="entry name" value="BETA-GLUCOSIDASE"/>
    <property type="match status" value="1"/>
</dbReference>